<proteinExistence type="predicted"/>
<comment type="caution">
    <text evidence="1">The sequence shown here is derived from an EMBL/GenBank/DDBJ whole genome shotgun (WGS) entry which is preliminary data.</text>
</comment>
<dbReference type="EMBL" id="JANPWB010000012">
    <property type="protein sequence ID" value="KAJ1114175.1"/>
    <property type="molecule type" value="Genomic_DNA"/>
</dbReference>
<reference evidence="1" key="1">
    <citation type="journal article" date="2022" name="bioRxiv">
        <title>Sequencing and chromosome-scale assembly of the giantPleurodeles waltlgenome.</title>
        <authorList>
            <person name="Brown T."/>
            <person name="Elewa A."/>
            <person name="Iarovenko S."/>
            <person name="Subramanian E."/>
            <person name="Araus A.J."/>
            <person name="Petzold A."/>
            <person name="Susuki M."/>
            <person name="Suzuki K.-i.T."/>
            <person name="Hayashi T."/>
            <person name="Toyoda A."/>
            <person name="Oliveira C."/>
            <person name="Osipova E."/>
            <person name="Leigh N.D."/>
            <person name="Simon A."/>
            <person name="Yun M.H."/>
        </authorList>
    </citation>
    <scope>NUCLEOTIDE SEQUENCE</scope>
    <source>
        <strain evidence="1">20211129_DDA</strain>
        <tissue evidence="1">Liver</tissue>
    </source>
</reference>
<name>A0AAV7NH37_PLEWA</name>
<evidence type="ECO:0000313" key="1">
    <source>
        <dbReference type="EMBL" id="KAJ1114175.1"/>
    </source>
</evidence>
<protein>
    <submittedName>
        <fullName evidence="1">Uncharacterized protein</fullName>
    </submittedName>
</protein>
<gene>
    <name evidence="1" type="ORF">NDU88_002414</name>
</gene>
<dbReference type="AlphaFoldDB" id="A0AAV7NH37"/>
<organism evidence="1 2">
    <name type="scientific">Pleurodeles waltl</name>
    <name type="common">Iberian ribbed newt</name>
    <dbReference type="NCBI Taxonomy" id="8319"/>
    <lineage>
        <taxon>Eukaryota</taxon>
        <taxon>Metazoa</taxon>
        <taxon>Chordata</taxon>
        <taxon>Craniata</taxon>
        <taxon>Vertebrata</taxon>
        <taxon>Euteleostomi</taxon>
        <taxon>Amphibia</taxon>
        <taxon>Batrachia</taxon>
        <taxon>Caudata</taxon>
        <taxon>Salamandroidea</taxon>
        <taxon>Salamandridae</taxon>
        <taxon>Pleurodelinae</taxon>
        <taxon>Pleurodeles</taxon>
    </lineage>
</organism>
<dbReference type="Proteomes" id="UP001066276">
    <property type="component" value="Chromosome 8"/>
</dbReference>
<sequence length="77" mass="8676">MWPNPLSSLLRSTGFLLNLGGSLDCRLFASFFFYGKLLKTMDSPGNQEKNQFPVCEADVIDIGGMEQILKARQKFML</sequence>
<accession>A0AAV7NH37</accession>
<keyword evidence="2" id="KW-1185">Reference proteome</keyword>
<evidence type="ECO:0000313" key="2">
    <source>
        <dbReference type="Proteomes" id="UP001066276"/>
    </source>
</evidence>